<evidence type="ECO:0000313" key="2">
    <source>
        <dbReference type="EMBL" id="GJC77291.1"/>
    </source>
</evidence>
<proteinExistence type="predicted"/>
<reference evidence="2 3" key="1">
    <citation type="submission" date="2021-07" db="EMBL/GenBank/DDBJ databases">
        <title>Genome data of Colletotrichum spaethianum.</title>
        <authorList>
            <person name="Utami Y.D."/>
            <person name="Hiruma K."/>
        </authorList>
    </citation>
    <scope>NUCLEOTIDE SEQUENCE [LARGE SCALE GENOMIC DNA]</scope>
    <source>
        <strain evidence="2 3">MAFF 242679</strain>
    </source>
</reference>
<protein>
    <submittedName>
        <fullName evidence="2">Uncharacterized protein</fullName>
    </submittedName>
</protein>
<keyword evidence="1" id="KW-0732">Signal</keyword>
<keyword evidence="3" id="KW-1185">Reference proteome</keyword>
<evidence type="ECO:0000256" key="1">
    <source>
        <dbReference type="SAM" id="SignalP"/>
    </source>
</evidence>
<feature type="chain" id="PRO_5041305055" evidence="1">
    <location>
        <begin position="17"/>
        <end position="85"/>
    </location>
</feature>
<gene>
    <name evidence="2" type="ORF">ColLi_00129</name>
</gene>
<comment type="caution">
    <text evidence="2">The sequence shown here is derived from an EMBL/GenBank/DDBJ whole genome shotgun (WGS) entry which is preliminary data.</text>
</comment>
<name>A0AA37LLX9_9PEZI</name>
<accession>A0AA37LLX9</accession>
<evidence type="ECO:0000313" key="3">
    <source>
        <dbReference type="Proteomes" id="UP001055172"/>
    </source>
</evidence>
<feature type="signal peptide" evidence="1">
    <location>
        <begin position="1"/>
        <end position="16"/>
    </location>
</feature>
<dbReference type="EMBL" id="BPPX01000001">
    <property type="protein sequence ID" value="GJC77291.1"/>
    <property type="molecule type" value="Genomic_DNA"/>
</dbReference>
<dbReference type="Proteomes" id="UP001055172">
    <property type="component" value="Unassembled WGS sequence"/>
</dbReference>
<sequence>MIGYYFFTLFLAETAATTSTPSNPNASYKVTATENIIPYEYSGTEVRVQAPGTERICDLTLCTGVDFSGHYYQWRYYKDLCPTAP</sequence>
<dbReference type="AlphaFoldDB" id="A0AA37LLX9"/>
<organism evidence="2 3">
    <name type="scientific">Colletotrichum liriopes</name>
    <dbReference type="NCBI Taxonomy" id="708192"/>
    <lineage>
        <taxon>Eukaryota</taxon>
        <taxon>Fungi</taxon>
        <taxon>Dikarya</taxon>
        <taxon>Ascomycota</taxon>
        <taxon>Pezizomycotina</taxon>
        <taxon>Sordariomycetes</taxon>
        <taxon>Hypocreomycetidae</taxon>
        <taxon>Glomerellales</taxon>
        <taxon>Glomerellaceae</taxon>
        <taxon>Colletotrichum</taxon>
        <taxon>Colletotrichum spaethianum species complex</taxon>
    </lineage>
</organism>